<evidence type="ECO:0000313" key="2">
    <source>
        <dbReference type="Proteomes" id="UP001205890"/>
    </source>
</evidence>
<sequence>MPVLKINGNLTTDEATAVQNSSTDIDTGVTAGVDNEVAWLSLLTTMSASLQTALGSTLRPPADP</sequence>
<protein>
    <submittedName>
        <fullName evidence="1">Uncharacterized protein</fullName>
    </submittedName>
</protein>
<dbReference type="EMBL" id="JANCLU010000011">
    <property type="protein sequence ID" value="MCP8939436.1"/>
    <property type="molecule type" value="Genomic_DNA"/>
</dbReference>
<accession>A0ABT1LD51</accession>
<keyword evidence="2" id="KW-1185">Reference proteome</keyword>
<dbReference type="RefSeq" id="WP_254742905.1">
    <property type="nucleotide sequence ID" value="NZ_JANCLU010000011.1"/>
</dbReference>
<reference evidence="1 2" key="1">
    <citation type="submission" date="2022-07" db="EMBL/GenBank/DDBJ databases">
        <authorList>
            <person name="Li W.-J."/>
            <person name="Deng Q.-Q."/>
        </authorList>
    </citation>
    <scope>NUCLEOTIDE SEQUENCE [LARGE SCALE GENOMIC DNA]</scope>
    <source>
        <strain evidence="1 2">SYSU M60028</strain>
    </source>
</reference>
<proteinExistence type="predicted"/>
<evidence type="ECO:0000313" key="1">
    <source>
        <dbReference type="EMBL" id="MCP8939436.1"/>
    </source>
</evidence>
<organism evidence="1 2">
    <name type="scientific">Alsobacter ponti</name>
    <dbReference type="NCBI Taxonomy" id="2962936"/>
    <lineage>
        <taxon>Bacteria</taxon>
        <taxon>Pseudomonadati</taxon>
        <taxon>Pseudomonadota</taxon>
        <taxon>Alphaproteobacteria</taxon>
        <taxon>Hyphomicrobiales</taxon>
        <taxon>Alsobacteraceae</taxon>
        <taxon>Alsobacter</taxon>
    </lineage>
</organism>
<gene>
    <name evidence="1" type="ORF">NK718_13000</name>
</gene>
<dbReference type="Proteomes" id="UP001205890">
    <property type="component" value="Unassembled WGS sequence"/>
</dbReference>
<name>A0ABT1LD51_9HYPH</name>
<comment type="caution">
    <text evidence="1">The sequence shown here is derived from an EMBL/GenBank/DDBJ whole genome shotgun (WGS) entry which is preliminary data.</text>
</comment>